<dbReference type="GeneID" id="77936953"/>
<dbReference type="KEGG" id="vg:77936953"/>
<dbReference type="EMBL" id="MN103543">
    <property type="protein sequence ID" value="QEM41932.1"/>
    <property type="molecule type" value="Genomic_DNA"/>
</dbReference>
<name>A0A5C1K7S1_9CAUD</name>
<proteinExistence type="predicted"/>
<dbReference type="Proteomes" id="UP000322144">
    <property type="component" value="Segment"/>
</dbReference>
<protein>
    <submittedName>
        <fullName evidence="1">Uncharacterized protein</fullName>
    </submittedName>
</protein>
<dbReference type="RefSeq" id="YP_010660943.1">
    <property type="nucleotide sequence ID" value="NC_070882.1"/>
</dbReference>
<organism evidence="1 2">
    <name type="scientific">Pseudomonas phage vB_PaeM_PS119XW</name>
    <dbReference type="NCBI Taxonomy" id="2601632"/>
    <lineage>
        <taxon>Viruses</taxon>
        <taxon>Duplodnaviria</taxon>
        <taxon>Heunggongvirae</taxon>
        <taxon>Uroviricota</taxon>
        <taxon>Caudoviricetes</taxon>
        <taxon>Chimalliviridae</taxon>
        <taxon>Pawinskivirus</taxon>
        <taxon>Pawinskivirus PS119XW</taxon>
    </lineage>
</organism>
<evidence type="ECO:0000313" key="1">
    <source>
        <dbReference type="EMBL" id="QEM41932.1"/>
    </source>
</evidence>
<keyword evidence="2" id="KW-1185">Reference proteome</keyword>
<accession>A0A5C1K7S1</accession>
<reference evidence="1 2" key="1">
    <citation type="submission" date="2019-06" db="EMBL/GenBank/DDBJ databases">
        <title>A distant relative of Phikzvirus genus phages from a therapeutic phage collection.</title>
        <authorList>
            <person name="Hejnowicz M.S."/>
            <person name="Dabrowski K."/>
            <person name="Gawor J."/>
            <person name="Weber-Dabrowska B."/>
            <person name="Gromadka R."/>
            <person name="Lobocka M.B."/>
        </authorList>
    </citation>
    <scope>NUCLEOTIDE SEQUENCE [LARGE SCALE GENOMIC DNA]</scope>
</reference>
<evidence type="ECO:0000313" key="2">
    <source>
        <dbReference type="Proteomes" id="UP000322144"/>
    </source>
</evidence>
<sequence length="180" mass="21186">MINTLRRWLRVFQPVSKKQLYSALLDQFEDEGVRRDNYPIMLAELWNRIDVKDFGEISPRDMMAVNMELRHTNVTYLIEQMNVINTMVSTGDQAALEQISKNEFTQFSRVNLDEYFADARGYSVDIVDSLEKLKTYLDKHAMILETQTASFYRRVLGRVYHDILVLTQTLVDTMKEETMK</sequence>